<dbReference type="InterPro" id="IPR031836">
    <property type="entry name" value="Trans_coact"/>
</dbReference>
<sequence length="75" mass="8613">MKPTDSEIFEFSQKIQELAQEHDYTLLESLIHYQEYAGLESDTMTSLINPAMKARLEREAIEANLIKANTTKLPI</sequence>
<dbReference type="EMBL" id="MN740699">
    <property type="protein sequence ID" value="QHU08799.1"/>
    <property type="molecule type" value="Genomic_DNA"/>
</dbReference>
<dbReference type="AlphaFoldDB" id="A0A6C0JTA7"/>
<accession>A0A6C0JTA7</accession>
<name>A0A6C0JTA7_9ZZZZ</name>
<dbReference type="Pfam" id="PF16805">
    <property type="entry name" value="Trans_coact"/>
    <property type="match status" value="1"/>
</dbReference>
<dbReference type="Gene3D" id="1.10.10.2850">
    <property type="entry name" value="Phage late-transcription coactivator-like"/>
    <property type="match status" value="1"/>
</dbReference>
<proteinExistence type="predicted"/>
<dbReference type="InterPro" id="IPR042071">
    <property type="entry name" value="Trans_coact_sf"/>
</dbReference>
<organism evidence="1">
    <name type="scientific">viral metagenome</name>
    <dbReference type="NCBI Taxonomy" id="1070528"/>
    <lineage>
        <taxon>unclassified sequences</taxon>
        <taxon>metagenomes</taxon>
        <taxon>organismal metagenomes</taxon>
    </lineage>
</organism>
<protein>
    <submittedName>
        <fullName evidence="1">Uncharacterized protein</fullName>
    </submittedName>
</protein>
<reference evidence="1" key="1">
    <citation type="journal article" date="2020" name="Nature">
        <title>Giant virus diversity and host interactions through global metagenomics.</title>
        <authorList>
            <person name="Schulz F."/>
            <person name="Roux S."/>
            <person name="Paez-Espino D."/>
            <person name="Jungbluth S."/>
            <person name="Walsh D.A."/>
            <person name="Denef V.J."/>
            <person name="McMahon K.D."/>
            <person name="Konstantinidis K.T."/>
            <person name="Eloe-Fadrosh E.A."/>
            <person name="Kyrpides N.C."/>
            <person name="Woyke T."/>
        </authorList>
    </citation>
    <scope>NUCLEOTIDE SEQUENCE</scope>
    <source>
        <strain evidence="1">GVMAG-S-1064190-84</strain>
    </source>
</reference>
<evidence type="ECO:0000313" key="1">
    <source>
        <dbReference type="EMBL" id="QHU08799.1"/>
    </source>
</evidence>